<keyword evidence="8 11" id="KW-1133">Transmembrane helix</keyword>
<keyword evidence="9" id="KW-0811">Translocation</keyword>
<keyword evidence="4" id="KW-0813">Transport</keyword>
<protein>
    <recommendedName>
        <fullName evidence="3">Sec translocon accessory complex subunit YajC</fullName>
    </recommendedName>
</protein>
<evidence type="ECO:0000256" key="3">
    <source>
        <dbReference type="ARBA" id="ARBA00014962"/>
    </source>
</evidence>
<keyword evidence="7" id="KW-0653">Protein transport</keyword>
<evidence type="ECO:0000256" key="5">
    <source>
        <dbReference type="ARBA" id="ARBA00022475"/>
    </source>
</evidence>
<keyword evidence="6 11" id="KW-0812">Transmembrane</keyword>
<comment type="similarity">
    <text evidence="2">Belongs to the YajC family.</text>
</comment>
<gene>
    <name evidence="12" type="primary">yajC</name>
    <name evidence="12" type="ORF">KCG35_02850</name>
</gene>
<evidence type="ECO:0000256" key="1">
    <source>
        <dbReference type="ARBA" id="ARBA00004162"/>
    </source>
</evidence>
<dbReference type="InterPro" id="IPR003849">
    <property type="entry name" value="Preprotein_translocase_YajC"/>
</dbReference>
<evidence type="ECO:0000256" key="6">
    <source>
        <dbReference type="ARBA" id="ARBA00022692"/>
    </source>
</evidence>
<feature type="transmembrane region" description="Helical" evidence="11">
    <location>
        <begin position="20"/>
        <end position="39"/>
    </location>
</feature>
<organism evidence="12 13">
    <name type="scientific">Zooshikella harenae</name>
    <dbReference type="NCBI Taxonomy" id="2827238"/>
    <lineage>
        <taxon>Bacteria</taxon>
        <taxon>Pseudomonadati</taxon>
        <taxon>Pseudomonadota</taxon>
        <taxon>Gammaproteobacteria</taxon>
        <taxon>Oceanospirillales</taxon>
        <taxon>Zooshikellaceae</taxon>
        <taxon>Zooshikella</taxon>
    </lineage>
</organism>
<dbReference type="Pfam" id="PF02699">
    <property type="entry name" value="YajC"/>
    <property type="match status" value="1"/>
</dbReference>
<dbReference type="PANTHER" id="PTHR33909:SF1">
    <property type="entry name" value="SEC TRANSLOCON ACCESSORY COMPLEX SUBUNIT YAJC"/>
    <property type="match status" value="1"/>
</dbReference>
<evidence type="ECO:0000256" key="9">
    <source>
        <dbReference type="ARBA" id="ARBA00023010"/>
    </source>
</evidence>
<evidence type="ECO:0000256" key="7">
    <source>
        <dbReference type="ARBA" id="ARBA00022927"/>
    </source>
</evidence>
<name>A0ABS5Z7G6_9GAMM</name>
<keyword evidence="10 11" id="KW-0472">Membrane</keyword>
<evidence type="ECO:0000256" key="2">
    <source>
        <dbReference type="ARBA" id="ARBA00006742"/>
    </source>
</evidence>
<dbReference type="Proteomes" id="UP000690515">
    <property type="component" value="Unassembled WGS sequence"/>
</dbReference>
<reference evidence="12 13" key="1">
    <citation type="submission" date="2021-04" db="EMBL/GenBank/DDBJ databases">
        <authorList>
            <person name="Pira H."/>
            <person name="Risdian C."/>
            <person name="Wink J."/>
        </authorList>
    </citation>
    <scope>NUCLEOTIDE SEQUENCE [LARGE SCALE GENOMIC DNA]</scope>
    <source>
        <strain evidence="12 13">WH53</strain>
    </source>
</reference>
<evidence type="ECO:0000313" key="13">
    <source>
        <dbReference type="Proteomes" id="UP000690515"/>
    </source>
</evidence>
<proteinExistence type="inferred from homology"/>
<dbReference type="EMBL" id="JAGSOY010000004">
    <property type="protein sequence ID" value="MBU2709989.1"/>
    <property type="molecule type" value="Genomic_DNA"/>
</dbReference>
<evidence type="ECO:0000256" key="10">
    <source>
        <dbReference type="ARBA" id="ARBA00023136"/>
    </source>
</evidence>
<dbReference type="RefSeq" id="WP_215818156.1">
    <property type="nucleotide sequence ID" value="NZ_JAGSOY010000004.1"/>
</dbReference>
<evidence type="ECO:0000256" key="4">
    <source>
        <dbReference type="ARBA" id="ARBA00022448"/>
    </source>
</evidence>
<evidence type="ECO:0000256" key="8">
    <source>
        <dbReference type="ARBA" id="ARBA00022989"/>
    </source>
</evidence>
<dbReference type="PRINTS" id="PR01853">
    <property type="entry name" value="YAJCTRNLCASE"/>
</dbReference>
<keyword evidence="5" id="KW-1003">Cell membrane</keyword>
<sequence>MSLFIEQAFADAAAGQPAGGSWVTTLMMVGFFAIFYFLLIRPQQKKAKEHKQMLSQLQKGDEVVTNGGIIGKITKVSDEFITLQVNDNTQLNFQKAAIVASLPKGTIKAI</sequence>
<dbReference type="PANTHER" id="PTHR33909">
    <property type="entry name" value="SEC TRANSLOCON ACCESSORY COMPLEX SUBUNIT YAJC"/>
    <property type="match status" value="1"/>
</dbReference>
<dbReference type="SMART" id="SM01323">
    <property type="entry name" value="YajC"/>
    <property type="match status" value="1"/>
</dbReference>
<keyword evidence="13" id="KW-1185">Reference proteome</keyword>
<comment type="caution">
    <text evidence="12">The sequence shown here is derived from an EMBL/GenBank/DDBJ whole genome shotgun (WGS) entry which is preliminary data.</text>
</comment>
<accession>A0ABS5Z7G6</accession>
<evidence type="ECO:0000256" key="11">
    <source>
        <dbReference type="SAM" id="Phobius"/>
    </source>
</evidence>
<dbReference type="NCBIfam" id="TIGR00739">
    <property type="entry name" value="yajC"/>
    <property type="match status" value="1"/>
</dbReference>
<evidence type="ECO:0000313" key="12">
    <source>
        <dbReference type="EMBL" id="MBU2709989.1"/>
    </source>
</evidence>
<comment type="subcellular location">
    <subcellularLocation>
        <location evidence="1">Cell membrane</location>
        <topology evidence="1">Single-pass membrane protein</topology>
    </subcellularLocation>
</comment>